<reference evidence="2 3" key="1">
    <citation type="submission" date="2023-07" db="EMBL/GenBank/DDBJ databases">
        <title>Genomic Encyclopedia of Type Strains, Phase IV (KMG-IV): sequencing the most valuable type-strain genomes for metagenomic binning, comparative biology and taxonomic classification.</title>
        <authorList>
            <person name="Goeker M."/>
        </authorList>
    </citation>
    <scope>NUCLEOTIDE SEQUENCE [LARGE SCALE GENOMIC DNA]</scope>
    <source>
        <strain evidence="2 3">DSM 11549</strain>
    </source>
</reference>
<evidence type="ECO:0000313" key="2">
    <source>
        <dbReference type="EMBL" id="MDQ0324192.1"/>
    </source>
</evidence>
<dbReference type="Proteomes" id="UP001230253">
    <property type="component" value="Unassembled WGS sequence"/>
</dbReference>
<dbReference type="InterPro" id="IPR001509">
    <property type="entry name" value="Epimerase_deHydtase"/>
</dbReference>
<dbReference type="Pfam" id="PF01370">
    <property type="entry name" value="Epimerase"/>
    <property type="match status" value="1"/>
</dbReference>
<dbReference type="PANTHER" id="PTHR43245">
    <property type="entry name" value="BIFUNCTIONAL POLYMYXIN RESISTANCE PROTEIN ARNA"/>
    <property type="match status" value="1"/>
</dbReference>
<dbReference type="InterPro" id="IPR036291">
    <property type="entry name" value="NAD(P)-bd_dom_sf"/>
</dbReference>
<evidence type="ECO:0000313" key="3">
    <source>
        <dbReference type="Proteomes" id="UP001230253"/>
    </source>
</evidence>
<accession>A0ABU0C0Y9</accession>
<dbReference type="SUPFAM" id="SSF51735">
    <property type="entry name" value="NAD(P)-binding Rossmann-fold domains"/>
    <property type="match status" value="1"/>
</dbReference>
<gene>
    <name evidence="2" type="ORF">J2R99_000041</name>
</gene>
<evidence type="ECO:0000259" key="1">
    <source>
        <dbReference type="Pfam" id="PF01370"/>
    </source>
</evidence>
<proteinExistence type="predicted"/>
<comment type="caution">
    <text evidence="2">The sequence shown here is derived from an EMBL/GenBank/DDBJ whole genome shotgun (WGS) entry which is preliminary data.</text>
</comment>
<protein>
    <submittedName>
        <fullName evidence="2">Nucleoside-diphosphate-sugar epimerase</fullName>
    </submittedName>
</protein>
<dbReference type="Gene3D" id="3.40.50.720">
    <property type="entry name" value="NAD(P)-binding Rossmann-like Domain"/>
    <property type="match status" value="1"/>
</dbReference>
<organism evidence="2 3">
    <name type="scientific">Rhodopseudomonas julia</name>
    <dbReference type="NCBI Taxonomy" id="200617"/>
    <lineage>
        <taxon>Bacteria</taxon>
        <taxon>Pseudomonadati</taxon>
        <taxon>Pseudomonadota</taxon>
        <taxon>Alphaproteobacteria</taxon>
        <taxon>Hyphomicrobiales</taxon>
        <taxon>Nitrobacteraceae</taxon>
        <taxon>Rhodopseudomonas</taxon>
    </lineage>
</organism>
<dbReference type="EMBL" id="JAUSUK010000001">
    <property type="protein sequence ID" value="MDQ0324192.1"/>
    <property type="molecule type" value="Genomic_DNA"/>
</dbReference>
<dbReference type="CDD" id="cd08946">
    <property type="entry name" value="SDR_e"/>
    <property type="match status" value="1"/>
</dbReference>
<dbReference type="InterPro" id="IPR050177">
    <property type="entry name" value="Lipid_A_modif_metabolic_enz"/>
</dbReference>
<sequence length="332" mass="35692">MSEKPPRVLVTGGTGYVGQLIARHLAGRGFRVRLASRQRPPEGWFSFPFEWAPLELDPQADFATALADVDHVVHAAFQHVAGRYRGGEGDDVEGFYRANRDASLRFLTAAKTAGVKRAIFLSSRAVYGSLEGPLDETMVPEPDTHYGHVKFAVEAGLCKLCLAPPEAFAPLAVPSVTPATPTMGFAGASLRVTGVYGLVEPLERTKWMSIARQILDGTLEIAPRVATEVHGEDVGQAVALLLEAPAEMAAGQVYNCSDLLLSNREIVAALRKVLVRPGSLPERGDERSVAIMRCNRLRRLGWQPGGRARFAGTIDALAGVCGAEANEPTPFP</sequence>
<feature type="domain" description="NAD-dependent epimerase/dehydratase" evidence="1">
    <location>
        <begin position="8"/>
        <end position="155"/>
    </location>
</feature>
<keyword evidence="3" id="KW-1185">Reference proteome</keyword>
<name>A0ABU0C0Y9_9BRAD</name>
<dbReference type="RefSeq" id="WP_307152507.1">
    <property type="nucleotide sequence ID" value="NZ_JAUSUK010000001.1"/>
</dbReference>